<evidence type="ECO:0000256" key="2">
    <source>
        <dbReference type="SAM" id="Phobius"/>
    </source>
</evidence>
<evidence type="ECO:0000313" key="4">
    <source>
        <dbReference type="Proteomes" id="UP000319865"/>
    </source>
</evidence>
<dbReference type="Proteomes" id="UP000319865">
    <property type="component" value="Unassembled WGS sequence"/>
</dbReference>
<feature type="region of interest" description="Disordered" evidence="1">
    <location>
        <begin position="1"/>
        <end position="23"/>
    </location>
</feature>
<name>A0A543PAV8_9ACTN</name>
<proteinExistence type="predicted"/>
<feature type="region of interest" description="Disordered" evidence="1">
    <location>
        <begin position="59"/>
        <end position="81"/>
    </location>
</feature>
<feature type="compositionally biased region" description="Low complexity" evidence="1">
    <location>
        <begin position="59"/>
        <end position="77"/>
    </location>
</feature>
<keyword evidence="2" id="KW-1133">Transmembrane helix</keyword>
<feature type="region of interest" description="Disordered" evidence="1">
    <location>
        <begin position="135"/>
        <end position="170"/>
    </location>
</feature>
<keyword evidence="2" id="KW-0812">Transmembrane</keyword>
<keyword evidence="2" id="KW-0472">Membrane</keyword>
<keyword evidence="4" id="KW-1185">Reference proteome</keyword>
<comment type="caution">
    <text evidence="3">The sequence shown here is derived from an EMBL/GenBank/DDBJ whole genome shotgun (WGS) entry which is preliminary data.</text>
</comment>
<gene>
    <name evidence="3" type="ORF">FHU33_0577</name>
</gene>
<evidence type="ECO:0000256" key="1">
    <source>
        <dbReference type="SAM" id="MobiDB-lite"/>
    </source>
</evidence>
<sequence>MSGKATASVPEETAQGSAPGGRSGGMRSWWLAGITFVVGLFLGAIALGLLHESPPPDLLAGDPPAAAPADDVPSEAPGANAEITVNEACLRVVNETRDVIDAIRGLGESAADLDIAGVNQAIRALQPLEDRVREDLADCEADTTLPGDLEPLPSTEPSTAPAPTSSDAGD</sequence>
<accession>A0A543PAV8</accession>
<feature type="compositionally biased region" description="Low complexity" evidence="1">
    <location>
        <begin position="153"/>
        <end position="170"/>
    </location>
</feature>
<protein>
    <submittedName>
        <fullName evidence="3">Uncharacterized protein</fullName>
    </submittedName>
</protein>
<dbReference type="EMBL" id="VFQE01000001">
    <property type="protein sequence ID" value="TQN41215.1"/>
    <property type="molecule type" value="Genomic_DNA"/>
</dbReference>
<evidence type="ECO:0000313" key="3">
    <source>
        <dbReference type="EMBL" id="TQN41215.1"/>
    </source>
</evidence>
<feature type="transmembrane region" description="Helical" evidence="2">
    <location>
        <begin position="29"/>
        <end position="50"/>
    </location>
</feature>
<organism evidence="3 4">
    <name type="scientific">Blastococcus colisei</name>
    <dbReference type="NCBI Taxonomy" id="1564162"/>
    <lineage>
        <taxon>Bacteria</taxon>
        <taxon>Bacillati</taxon>
        <taxon>Actinomycetota</taxon>
        <taxon>Actinomycetes</taxon>
        <taxon>Geodermatophilales</taxon>
        <taxon>Geodermatophilaceae</taxon>
        <taxon>Blastococcus</taxon>
    </lineage>
</organism>
<dbReference type="AlphaFoldDB" id="A0A543PAV8"/>
<reference evidence="3 4" key="1">
    <citation type="submission" date="2019-06" db="EMBL/GenBank/DDBJ databases">
        <title>Sequencing the genomes of 1000 actinobacteria strains.</title>
        <authorList>
            <person name="Klenk H.-P."/>
        </authorList>
    </citation>
    <scope>NUCLEOTIDE SEQUENCE [LARGE SCALE GENOMIC DNA]</scope>
    <source>
        <strain evidence="3 4">DSM 46837</strain>
    </source>
</reference>